<comment type="caution">
    <text evidence="1">The sequence shown here is derived from an EMBL/GenBank/DDBJ whole genome shotgun (WGS) entry which is preliminary data.</text>
</comment>
<reference evidence="2" key="1">
    <citation type="submission" date="2017-09" db="EMBL/GenBank/DDBJ databases">
        <authorList>
            <person name="Cho G.-S."/>
            <person name="Oguntoyinbo F.A."/>
            <person name="Cnockaert M."/>
            <person name="Kabisch J."/>
            <person name="Neve H."/>
            <person name="Bockelmann W."/>
            <person name="Wenning M."/>
            <person name="Franz C.M."/>
            <person name="Vandamme P."/>
        </authorList>
    </citation>
    <scope>NUCLEOTIDE SEQUENCE [LARGE SCALE GENOMIC DNA]</scope>
    <source>
        <strain evidence="2">MBT G8648</strain>
    </source>
</reference>
<evidence type="ECO:0000313" key="2">
    <source>
        <dbReference type="Proteomes" id="UP000218677"/>
    </source>
</evidence>
<dbReference type="AlphaFoldDB" id="A0A2A4HJ13"/>
<evidence type="ECO:0000313" key="1">
    <source>
        <dbReference type="EMBL" id="PCF95388.1"/>
    </source>
</evidence>
<dbReference type="OrthoDB" id="271711at2"/>
<dbReference type="RefSeq" id="WP_096651925.1">
    <property type="nucleotide sequence ID" value="NZ_NWUX01000010.1"/>
</dbReference>
<sequence>MKKFDNPFHDLWVTEILSPIEFVSMFSPIVASHAEDLFGTGNVIVKGRQGSGKSMLLGLLSTKTRIAYERAKQTYPAPQGYNKKFISAGIHLIKDNLRIVSSRIDEKKENSRKEWAAATFSDYMNYLLLSDLISNILYLHDEQLEDGVLKDVIKVNLSDSKNKSFSLFIKKQEVWEGYLDSCLSLEEIGDRVKERISTYRRFFNFNCDVLPSEIEGSKTLIGEPVAVFADALRKFEILPAETQVLLRIDQHEELYELEKSTGHADVYREVINRALAMRDGRVSYRVGTRHYAWRNNIKIWGSGAFLENMRDYTTIDIDYIFKRHENSSLGASFDDFAEDVFIRRLKSYGVVLNEIKNESILSEVFGNTLKPRERAQRYVGSKALKESFYTGLSKEWCLYLKELWSINPLEAWLIRAWLEQRQQVKDNIKASAFPESEFDKSVKKYWIKERNEAALVQIAGEMKEMVLWSGKRHIVDLSGWNILAFMTICRAVWAAWLRSTPDEVLSSTTLPSIGVDKQVIGIYEASRIWAEKLKEGADGDRRYEFISFLGSWFSKKLRNDKALSNPGHTGFSLLKHEFDRSSDINYLIKSCRDQGDLIESEHTTKTKDGLLRMKWYLNPLLCPYFRIPHVRTKEPIYINRNELELNFSAFVHKGDDSILVDRKPFQNDLFGD</sequence>
<name>A0A2A4HJ13_9GAMM</name>
<dbReference type="Proteomes" id="UP000218677">
    <property type="component" value="Unassembled WGS sequence"/>
</dbReference>
<dbReference type="EMBL" id="NWUX01000010">
    <property type="protein sequence ID" value="PCF95388.1"/>
    <property type="molecule type" value="Genomic_DNA"/>
</dbReference>
<gene>
    <name evidence="1" type="ORF">CPA45_12705</name>
</gene>
<dbReference type="InterPro" id="IPR056955">
    <property type="entry name" value="ORC-CDC6-like"/>
</dbReference>
<keyword evidence="2" id="KW-1185">Reference proteome</keyword>
<dbReference type="Pfam" id="PF24389">
    <property type="entry name" value="ORC-CDC6-like"/>
    <property type="match status" value="1"/>
</dbReference>
<accession>A0A2A4HJ13</accession>
<proteinExistence type="predicted"/>
<organism evidence="1 2">
    <name type="scientific">Vreelandella nigrificans</name>
    <dbReference type="NCBI Taxonomy" id="2042704"/>
    <lineage>
        <taxon>Bacteria</taxon>
        <taxon>Pseudomonadati</taxon>
        <taxon>Pseudomonadota</taxon>
        <taxon>Gammaproteobacteria</taxon>
        <taxon>Oceanospirillales</taxon>
        <taxon>Halomonadaceae</taxon>
        <taxon>Vreelandella</taxon>
    </lineage>
</organism>
<protein>
    <submittedName>
        <fullName evidence="1">Uncharacterized protein</fullName>
    </submittedName>
</protein>